<feature type="compositionally biased region" description="Acidic residues" evidence="2">
    <location>
        <begin position="64"/>
        <end position="75"/>
    </location>
</feature>
<dbReference type="EMBL" id="BQNB010017151">
    <property type="protein sequence ID" value="GJT59917.1"/>
    <property type="molecule type" value="Genomic_DNA"/>
</dbReference>
<evidence type="ECO:0000313" key="3">
    <source>
        <dbReference type="EMBL" id="GJT59917.1"/>
    </source>
</evidence>
<reference evidence="3" key="2">
    <citation type="submission" date="2022-01" db="EMBL/GenBank/DDBJ databases">
        <authorList>
            <person name="Yamashiro T."/>
            <person name="Shiraishi A."/>
            <person name="Satake H."/>
            <person name="Nakayama K."/>
        </authorList>
    </citation>
    <scope>NUCLEOTIDE SEQUENCE</scope>
</reference>
<dbReference type="Proteomes" id="UP001151760">
    <property type="component" value="Unassembled WGS sequence"/>
</dbReference>
<protein>
    <submittedName>
        <fullName evidence="3">Uncharacterized protein</fullName>
    </submittedName>
</protein>
<evidence type="ECO:0000313" key="4">
    <source>
        <dbReference type="Proteomes" id="UP001151760"/>
    </source>
</evidence>
<evidence type="ECO:0000256" key="1">
    <source>
        <dbReference type="SAM" id="Coils"/>
    </source>
</evidence>
<proteinExistence type="predicted"/>
<comment type="caution">
    <text evidence="3">The sequence shown here is derived from an EMBL/GenBank/DDBJ whole genome shotgun (WGS) entry which is preliminary data.</text>
</comment>
<sequence length="75" mass="8633">MTLHELTILRTKLSNKVDSLETELKQTKKTYGAAFTKLIKRVKKLEETVKTSQARRKAKIVVSNDDEEDEDPSKQ</sequence>
<keyword evidence="4" id="KW-1185">Reference proteome</keyword>
<organism evidence="3 4">
    <name type="scientific">Tanacetum coccineum</name>
    <dbReference type="NCBI Taxonomy" id="301880"/>
    <lineage>
        <taxon>Eukaryota</taxon>
        <taxon>Viridiplantae</taxon>
        <taxon>Streptophyta</taxon>
        <taxon>Embryophyta</taxon>
        <taxon>Tracheophyta</taxon>
        <taxon>Spermatophyta</taxon>
        <taxon>Magnoliopsida</taxon>
        <taxon>eudicotyledons</taxon>
        <taxon>Gunneridae</taxon>
        <taxon>Pentapetalae</taxon>
        <taxon>asterids</taxon>
        <taxon>campanulids</taxon>
        <taxon>Asterales</taxon>
        <taxon>Asteraceae</taxon>
        <taxon>Asteroideae</taxon>
        <taxon>Anthemideae</taxon>
        <taxon>Anthemidinae</taxon>
        <taxon>Tanacetum</taxon>
    </lineage>
</organism>
<reference evidence="3" key="1">
    <citation type="journal article" date="2022" name="Int. J. Mol. Sci.">
        <title>Draft Genome of Tanacetum Coccineum: Genomic Comparison of Closely Related Tanacetum-Family Plants.</title>
        <authorList>
            <person name="Yamashiro T."/>
            <person name="Shiraishi A."/>
            <person name="Nakayama K."/>
            <person name="Satake H."/>
        </authorList>
    </citation>
    <scope>NUCLEOTIDE SEQUENCE</scope>
</reference>
<accession>A0ABQ5FBF1</accession>
<gene>
    <name evidence="3" type="ORF">Tco_1003450</name>
</gene>
<feature type="region of interest" description="Disordered" evidence="2">
    <location>
        <begin position="55"/>
        <end position="75"/>
    </location>
</feature>
<evidence type="ECO:0000256" key="2">
    <source>
        <dbReference type="SAM" id="MobiDB-lite"/>
    </source>
</evidence>
<keyword evidence="1" id="KW-0175">Coiled coil</keyword>
<name>A0ABQ5FBF1_9ASTR</name>
<feature type="coiled-coil region" evidence="1">
    <location>
        <begin position="3"/>
        <end position="55"/>
    </location>
</feature>